<reference evidence="2" key="1">
    <citation type="journal article" date="2020" name="mSystems">
        <title>Genome- and Community-Level Interaction Insights into Carbon Utilization and Element Cycling Functions of Hydrothermarchaeota in Hydrothermal Sediment.</title>
        <authorList>
            <person name="Zhou Z."/>
            <person name="Liu Y."/>
            <person name="Xu W."/>
            <person name="Pan J."/>
            <person name="Luo Z.H."/>
            <person name="Li M."/>
        </authorList>
    </citation>
    <scope>NUCLEOTIDE SEQUENCE [LARGE SCALE GENOMIC DNA]</scope>
    <source>
        <strain evidence="2">SpSt-339</strain>
    </source>
</reference>
<dbReference type="Gene3D" id="3.90.190.10">
    <property type="entry name" value="Protein tyrosine phosphatase superfamily"/>
    <property type="match status" value="1"/>
</dbReference>
<dbReference type="InterPro" id="IPR029021">
    <property type="entry name" value="Prot-tyrosine_phosphatase-like"/>
</dbReference>
<name>A0A7C2K1V3_9PLAN</name>
<evidence type="ECO:0000259" key="1">
    <source>
        <dbReference type="Pfam" id="PF22741"/>
    </source>
</evidence>
<dbReference type="InterPro" id="IPR055214">
    <property type="entry name" value="PTP-NADK"/>
</dbReference>
<proteinExistence type="predicted"/>
<organism evidence="2">
    <name type="scientific">Schlesneria paludicola</name>
    <dbReference type="NCBI Taxonomy" id="360056"/>
    <lineage>
        <taxon>Bacteria</taxon>
        <taxon>Pseudomonadati</taxon>
        <taxon>Planctomycetota</taxon>
        <taxon>Planctomycetia</taxon>
        <taxon>Planctomycetales</taxon>
        <taxon>Planctomycetaceae</taxon>
        <taxon>Schlesneria</taxon>
    </lineage>
</organism>
<dbReference type="AlphaFoldDB" id="A0A7C2K1V3"/>
<feature type="domain" description="DSP-PTPase phosphatase fused to NAD+ Kinase" evidence="1">
    <location>
        <begin position="48"/>
        <end position="141"/>
    </location>
</feature>
<accession>A0A7C2K1V3</accession>
<dbReference type="SUPFAM" id="SSF52799">
    <property type="entry name" value="(Phosphotyrosine protein) phosphatases II"/>
    <property type="match status" value="1"/>
</dbReference>
<evidence type="ECO:0000313" key="2">
    <source>
        <dbReference type="EMBL" id="HEN16398.1"/>
    </source>
</evidence>
<dbReference type="Pfam" id="PF22741">
    <property type="entry name" value="PTP-NADK"/>
    <property type="match status" value="1"/>
</dbReference>
<comment type="caution">
    <text evidence="2">The sequence shown here is derived from an EMBL/GenBank/DDBJ whole genome shotgun (WGS) entry which is preliminary data.</text>
</comment>
<protein>
    <recommendedName>
        <fullName evidence="1">DSP-PTPase phosphatase fused to NAD+ Kinase domain-containing protein</fullName>
    </recommendedName>
</protein>
<gene>
    <name evidence="2" type="ORF">ENQ76_13125</name>
</gene>
<dbReference type="EMBL" id="DSOK01000362">
    <property type="protein sequence ID" value="HEN16398.1"/>
    <property type="molecule type" value="Genomic_DNA"/>
</dbReference>
<sequence>MACLAALTLAGGACWEIARSDAQPPRQTMAVERLDALALPNLHRLTDRIFSGGSPQGEAGLDELVALGVKTVISVDGEAPHAEEAAQRGLRYVHLPIGYDGVPRERLVELLSAVRSLPTPVYIHCHRGLHRGPAAAVAVCRLIADLDAPAAEKLLEDLGTARQYPGLYTSVEQIEPVTADDLRQHPADRLPSVAEVPPLAAQMVEIEAHWQKLSRKLEAAMEWDEALKADVVVLEELLRESNRLAGIRDPRLTYGFQVTDKLLRYVTNRPPSTARRDIQHRCDGCHQRFRDQPLTTRYPNEPP</sequence>